<reference evidence="6" key="1">
    <citation type="journal article" date="2019" name="bioRxiv">
        <title>The Genome of the Zebra Mussel, Dreissena polymorpha: A Resource for Invasive Species Research.</title>
        <authorList>
            <person name="McCartney M.A."/>
            <person name="Auch B."/>
            <person name="Kono T."/>
            <person name="Mallez S."/>
            <person name="Zhang Y."/>
            <person name="Obille A."/>
            <person name="Becker A."/>
            <person name="Abrahante J.E."/>
            <person name="Garbe J."/>
            <person name="Badalamenti J.P."/>
            <person name="Herman A."/>
            <person name="Mangelson H."/>
            <person name="Liachko I."/>
            <person name="Sullivan S."/>
            <person name="Sone E.D."/>
            <person name="Koren S."/>
            <person name="Silverstein K.A.T."/>
            <person name="Beckman K.B."/>
            <person name="Gohl D.M."/>
        </authorList>
    </citation>
    <scope>NUCLEOTIDE SEQUENCE</scope>
    <source>
        <strain evidence="6">Duluth1</strain>
        <tissue evidence="6">Whole animal</tissue>
    </source>
</reference>
<dbReference type="PROSITE" id="PS50287">
    <property type="entry name" value="SRCR_2"/>
    <property type="match status" value="1"/>
</dbReference>
<evidence type="ECO:0000259" key="5">
    <source>
        <dbReference type="PROSITE" id="PS50287"/>
    </source>
</evidence>
<protein>
    <recommendedName>
        <fullName evidence="5">SRCR domain-containing protein</fullName>
    </recommendedName>
</protein>
<dbReference type="Gene3D" id="3.10.250.10">
    <property type="entry name" value="SRCR-like domain"/>
    <property type="match status" value="1"/>
</dbReference>
<dbReference type="SUPFAM" id="SSF56487">
    <property type="entry name" value="SRCR-like"/>
    <property type="match status" value="1"/>
</dbReference>
<keyword evidence="7" id="KW-1185">Reference proteome</keyword>
<feature type="domain" description="SRCR" evidence="5">
    <location>
        <begin position="25"/>
        <end position="130"/>
    </location>
</feature>
<keyword evidence="3" id="KW-1133">Transmembrane helix</keyword>
<organism evidence="6 7">
    <name type="scientific">Dreissena polymorpha</name>
    <name type="common">Zebra mussel</name>
    <name type="synonym">Mytilus polymorpha</name>
    <dbReference type="NCBI Taxonomy" id="45954"/>
    <lineage>
        <taxon>Eukaryota</taxon>
        <taxon>Metazoa</taxon>
        <taxon>Spiralia</taxon>
        <taxon>Lophotrochozoa</taxon>
        <taxon>Mollusca</taxon>
        <taxon>Bivalvia</taxon>
        <taxon>Autobranchia</taxon>
        <taxon>Heteroconchia</taxon>
        <taxon>Euheterodonta</taxon>
        <taxon>Imparidentia</taxon>
        <taxon>Neoheterodontei</taxon>
        <taxon>Myida</taxon>
        <taxon>Dreissenoidea</taxon>
        <taxon>Dreissenidae</taxon>
        <taxon>Dreissena</taxon>
    </lineage>
</organism>
<feature type="chain" id="PRO_5039016550" description="SRCR domain-containing protein" evidence="4">
    <location>
        <begin position="23"/>
        <end position="742"/>
    </location>
</feature>
<dbReference type="GO" id="GO:0016020">
    <property type="term" value="C:membrane"/>
    <property type="evidence" value="ECO:0007669"/>
    <property type="project" value="InterPro"/>
</dbReference>
<evidence type="ECO:0000313" key="6">
    <source>
        <dbReference type="EMBL" id="KAH3715517.1"/>
    </source>
</evidence>
<dbReference type="GO" id="GO:0004720">
    <property type="term" value="F:protein-lysine 6-oxidase activity"/>
    <property type="evidence" value="ECO:0007669"/>
    <property type="project" value="TreeGrafter"/>
</dbReference>
<dbReference type="GO" id="GO:0030199">
    <property type="term" value="P:collagen fibril organization"/>
    <property type="evidence" value="ECO:0007669"/>
    <property type="project" value="TreeGrafter"/>
</dbReference>
<dbReference type="PANTHER" id="PTHR45817:SF8">
    <property type="entry name" value="LYSYL OXIDASE HOMOLOG 1"/>
    <property type="match status" value="1"/>
</dbReference>
<dbReference type="Pfam" id="PF00530">
    <property type="entry name" value="SRCR"/>
    <property type="match status" value="1"/>
</dbReference>
<accession>A0A9D4HDB8</accession>
<keyword evidence="3" id="KW-0812">Transmembrane</keyword>
<proteinExistence type="predicted"/>
<feature type="disulfide bond" evidence="2">
    <location>
        <begin position="94"/>
        <end position="104"/>
    </location>
</feature>
<dbReference type="InterPro" id="IPR036772">
    <property type="entry name" value="SRCR-like_dom_sf"/>
</dbReference>
<comment type="caution">
    <text evidence="2">Lacks conserved residue(s) required for the propagation of feature annotation.</text>
</comment>
<name>A0A9D4HDB8_DREPO</name>
<evidence type="ECO:0000256" key="2">
    <source>
        <dbReference type="PROSITE-ProRule" id="PRU00196"/>
    </source>
</evidence>
<feature type="transmembrane region" description="Helical" evidence="3">
    <location>
        <begin position="471"/>
        <end position="496"/>
    </location>
</feature>
<dbReference type="GO" id="GO:0005615">
    <property type="term" value="C:extracellular space"/>
    <property type="evidence" value="ECO:0007669"/>
    <property type="project" value="TreeGrafter"/>
</dbReference>
<evidence type="ECO:0000256" key="1">
    <source>
        <dbReference type="ARBA" id="ARBA00023157"/>
    </source>
</evidence>
<keyword evidence="3" id="KW-0472">Membrane</keyword>
<dbReference type="Proteomes" id="UP000828390">
    <property type="component" value="Unassembled WGS sequence"/>
</dbReference>
<dbReference type="InterPro" id="IPR050912">
    <property type="entry name" value="LOX-like_protein"/>
</dbReference>
<reference evidence="6" key="2">
    <citation type="submission" date="2020-11" db="EMBL/GenBank/DDBJ databases">
        <authorList>
            <person name="McCartney M.A."/>
            <person name="Auch B."/>
            <person name="Kono T."/>
            <person name="Mallez S."/>
            <person name="Becker A."/>
            <person name="Gohl D.M."/>
            <person name="Silverstein K.A.T."/>
            <person name="Koren S."/>
            <person name="Bechman K.B."/>
            <person name="Herman A."/>
            <person name="Abrahante J.E."/>
            <person name="Garbe J."/>
        </authorList>
    </citation>
    <scope>NUCLEOTIDE SEQUENCE</scope>
    <source>
        <strain evidence="6">Duluth1</strain>
        <tissue evidence="6">Whole animal</tissue>
    </source>
</reference>
<dbReference type="PANTHER" id="PTHR45817">
    <property type="entry name" value="LYSYL OXIDASE-LIKE-RELATED"/>
    <property type="match status" value="1"/>
</dbReference>
<sequence length="742" mass="81572">MMTIARLSFILVVYGFCSWSECYDVRLSTVQGKGQGLVEVRRSNGTEWGKICDNDFGENEARVVCRQLGFRYARPESHKAQRPSAAFVLNNLRCQGDEANIGTCYKQESGYSSCSVSDVHANVYAGVCCSHSVTFGDQVGDVFISHCAVPWLKGEETCETFGGHLSNPGQEFARRDALKGMSAPGLELWIGTFFTPWIWSNGCVRLQDPAAILRLITIATNSPKLCVQHCGLLSNAFLLAGTQCACVKPDAVVSEVRPYLCSALCPGDDKKWYCGSQDQQYWNIFTTASDDIFYSYSGPGADALTQCAVLTTKKIGPSQLTSHRCEENKGHICQQFTDSKSDLDLLYMQSAGDMGSVEMARKQCGKKSGDLKLVGNSVLDKKRSFYGDYFGLWVDLTRMRTDIDPELNKSSLAALNPKWCFSMTGNGSTALVSCDNPHLFSCVIDTTKSPDGGSRESTTTGTTEDVSRQEMIHLVIILCAALLVALIIIGIVICWVRRTKRKSLRLCCCGNPSSASRPDPSTGYSAASYQATATGNTDAETVYDEINDGKMENLYHEIGRGSGNSEYQALNTNDDAPAEVEFLKAPVSMQRSYSHPHDMMLVGKNNSDSIREKNYTYPYDSLLRAKCDVDTCENDVTRDTANGVAVKCNAYVTDSAAFKIKDNTVDGNQVDVDLLGPVECVNNVTYAGNGLSDNMTNVRVDNQIRRFDDHEVEIRLCRKSDSVLHCELKRASRETPMRNSAS</sequence>
<dbReference type="EMBL" id="JAIWYP010000013">
    <property type="protein sequence ID" value="KAH3715517.1"/>
    <property type="molecule type" value="Genomic_DNA"/>
</dbReference>
<evidence type="ECO:0000256" key="3">
    <source>
        <dbReference type="SAM" id="Phobius"/>
    </source>
</evidence>
<dbReference type="AlphaFoldDB" id="A0A9D4HDB8"/>
<comment type="caution">
    <text evidence="6">The sequence shown here is derived from an EMBL/GenBank/DDBJ whole genome shotgun (WGS) entry which is preliminary data.</text>
</comment>
<dbReference type="PRINTS" id="PR00258">
    <property type="entry name" value="SPERACTRCPTR"/>
</dbReference>
<evidence type="ECO:0000256" key="4">
    <source>
        <dbReference type="SAM" id="SignalP"/>
    </source>
</evidence>
<keyword evidence="4" id="KW-0732">Signal</keyword>
<gene>
    <name evidence="6" type="ORF">DPMN_058228</name>
</gene>
<keyword evidence="1 2" id="KW-1015">Disulfide bond</keyword>
<evidence type="ECO:0000313" key="7">
    <source>
        <dbReference type="Proteomes" id="UP000828390"/>
    </source>
</evidence>
<dbReference type="SMART" id="SM00202">
    <property type="entry name" value="SR"/>
    <property type="match status" value="1"/>
</dbReference>
<feature type="signal peptide" evidence="4">
    <location>
        <begin position="1"/>
        <end position="22"/>
    </location>
</feature>
<dbReference type="InterPro" id="IPR001190">
    <property type="entry name" value="SRCR"/>
</dbReference>